<proteinExistence type="predicted"/>
<dbReference type="EMBL" id="HBUF01657974">
    <property type="protein sequence ID" value="CAG6788126.1"/>
    <property type="molecule type" value="Transcribed_RNA"/>
</dbReference>
<dbReference type="SMART" id="SM00020">
    <property type="entry name" value="Tryp_SPc"/>
    <property type="match status" value="1"/>
</dbReference>
<evidence type="ECO:0000256" key="5">
    <source>
        <dbReference type="ARBA" id="ARBA00022825"/>
    </source>
</evidence>
<dbReference type="PRINTS" id="PR00722">
    <property type="entry name" value="CHYMOTRYPSIN"/>
</dbReference>
<keyword evidence="9" id="KW-0732">Signal</keyword>
<feature type="domain" description="Peptidase S1" evidence="10">
    <location>
        <begin position="348"/>
        <end position="593"/>
    </location>
</feature>
<feature type="compositionally biased region" description="Polar residues" evidence="8">
    <location>
        <begin position="150"/>
        <end position="185"/>
    </location>
</feature>
<dbReference type="PROSITE" id="PS00134">
    <property type="entry name" value="TRYPSIN_HIS"/>
    <property type="match status" value="1"/>
</dbReference>
<dbReference type="InterPro" id="IPR009003">
    <property type="entry name" value="Peptidase_S1_PA"/>
</dbReference>
<dbReference type="InterPro" id="IPR018114">
    <property type="entry name" value="TRYPSIN_HIS"/>
</dbReference>
<evidence type="ECO:0000256" key="7">
    <source>
        <dbReference type="RuleBase" id="RU363034"/>
    </source>
</evidence>
<evidence type="ECO:0000313" key="11">
    <source>
        <dbReference type="EMBL" id="CAG6788126.1"/>
    </source>
</evidence>
<feature type="compositionally biased region" description="Low complexity" evidence="8">
    <location>
        <begin position="255"/>
        <end position="267"/>
    </location>
</feature>
<feature type="signal peptide" evidence="9">
    <location>
        <begin position="1"/>
        <end position="24"/>
    </location>
</feature>
<name>A0A8D9FF69_9HEMI</name>
<dbReference type="PANTHER" id="PTHR24252">
    <property type="entry name" value="ACROSIN-RELATED"/>
    <property type="match status" value="1"/>
</dbReference>
<dbReference type="PROSITE" id="PS50240">
    <property type="entry name" value="TRYPSIN_DOM"/>
    <property type="match status" value="1"/>
</dbReference>
<accession>A0A8D9FF69</accession>
<dbReference type="PANTHER" id="PTHR24252:SF7">
    <property type="entry name" value="HYALIN"/>
    <property type="match status" value="1"/>
</dbReference>
<evidence type="ECO:0000256" key="4">
    <source>
        <dbReference type="ARBA" id="ARBA00022801"/>
    </source>
</evidence>
<dbReference type="CDD" id="cd00190">
    <property type="entry name" value="Tryp_SPc"/>
    <property type="match status" value="1"/>
</dbReference>
<evidence type="ECO:0000256" key="2">
    <source>
        <dbReference type="ARBA" id="ARBA00022525"/>
    </source>
</evidence>
<evidence type="ECO:0000259" key="10">
    <source>
        <dbReference type="PROSITE" id="PS50240"/>
    </source>
</evidence>
<dbReference type="InterPro" id="IPR033116">
    <property type="entry name" value="TRYPSIN_SER"/>
</dbReference>
<dbReference type="GO" id="GO:0006508">
    <property type="term" value="P:proteolysis"/>
    <property type="evidence" value="ECO:0007669"/>
    <property type="project" value="UniProtKB-KW"/>
</dbReference>
<keyword evidence="2" id="KW-0964">Secreted</keyword>
<dbReference type="GO" id="GO:0004252">
    <property type="term" value="F:serine-type endopeptidase activity"/>
    <property type="evidence" value="ECO:0007669"/>
    <property type="project" value="InterPro"/>
</dbReference>
<feature type="compositionally biased region" description="Low complexity" evidence="8">
    <location>
        <begin position="186"/>
        <end position="212"/>
    </location>
</feature>
<dbReference type="GO" id="GO:0005576">
    <property type="term" value="C:extracellular region"/>
    <property type="evidence" value="ECO:0007669"/>
    <property type="project" value="UniProtKB-SubCell"/>
</dbReference>
<keyword evidence="4 7" id="KW-0378">Hydrolase</keyword>
<dbReference type="InterPro" id="IPR001254">
    <property type="entry name" value="Trypsin_dom"/>
</dbReference>
<dbReference type="AlphaFoldDB" id="A0A8D9FF69"/>
<feature type="compositionally biased region" description="Polar residues" evidence="8">
    <location>
        <begin position="268"/>
        <end position="290"/>
    </location>
</feature>
<sequence length="594" mass="65909">MWVSNHCKLIWISCILVTWNIVHSQRLNNNLVLRESTVDFLENEESGVVFLPRQIPLSNLEYEVENEGSARETTMEDGNNNLTQSRINLNFLFGGNPFRSTRRIPTVDNNRRNGISSQEYENNPYLWSTTKNNNIIERTTRKTTSKKPNNKQSQWTNTGGNRQEINGVSNPVQPDWQSPSVASWEQPNSFNGGFSNGQSQNNNGQGSFPQQNWGSSFGNPNNWEVPSTKPTGNNQWQSPSNGWANEDKPTWGIQPRPTTTRRPSTTTKRANSNSWDDQQPVWTERTTTQGRYRPSPTRKPQKKSISELKCDEYSKPYTQTINALPLSLDPEVVSLSVGKCDRNAQALIVGGQKSELGEFPHMAAVGFRTKRGVSWNCGGSLISETFVVTAAHCTDSSLGKPVAVRLGELNLVRNDDGANPENYKVVQVYAHPDYSSSKKYNDIALLRLDRSVEFTDNVRPACLHNGETIGINRALATGWGAIGFGDRSSDVLLKVGLGFIENNKCAALYRSEQSSSLNKGIIESQLCAGELDGGYDTCLGDSGGPLQVTSDTNKCIYKIVGVTSFGKFCGEKNSPGVYTRVSSFVPWIESIVWP</sequence>
<evidence type="ECO:0000256" key="8">
    <source>
        <dbReference type="SAM" id="MobiDB-lite"/>
    </source>
</evidence>
<dbReference type="Pfam" id="PF00089">
    <property type="entry name" value="Trypsin"/>
    <property type="match status" value="1"/>
</dbReference>
<dbReference type="SUPFAM" id="SSF50494">
    <property type="entry name" value="Trypsin-like serine proteases"/>
    <property type="match status" value="1"/>
</dbReference>
<evidence type="ECO:0000256" key="9">
    <source>
        <dbReference type="SAM" id="SignalP"/>
    </source>
</evidence>
<organism evidence="11">
    <name type="scientific">Cacopsylla melanoneura</name>
    <dbReference type="NCBI Taxonomy" id="428564"/>
    <lineage>
        <taxon>Eukaryota</taxon>
        <taxon>Metazoa</taxon>
        <taxon>Ecdysozoa</taxon>
        <taxon>Arthropoda</taxon>
        <taxon>Hexapoda</taxon>
        <taxon>Insecta</taxon>
        <taxon>Pterygota</taxon>
        <taxon>Neoptera</taxon>
        <taxon>Paraneoptera</taxon>
        <taxon>Hemiptera</taxon>
        <taxon>Sternorrhyncha</taxon>
        <taxon>Psylloidea</taxon>
        <taxon>Psyllidae</taxon>
        <taxon>Psyllinae</taxon>
        <taxon>Cacopsylla</taxon>
    </lineage>
</organism>
<reference evidence="11" key="1">
    <citation type="submission" date="2021-05" db="EMBL/GenBank/DDBJ databases">
        <authorList>
            <person name="Alioto T."/>
            <person name="Alioto T."/>
            <person name="Gomez Garrido J."/>
        </authorList>
    </citation>
    <scope>NUCLEOTIDE SEQUENCE</scope>
</reference>
<evidence type="ECO:0000256" key="1">
    <source>
        <dbReference type="ARBA" id="ARBA00004613"/>
    </source>
</evidence>
<keyword evidence="3 7" id="KW-0645">Protease</keyword>
<dbReference type="PROSITE" id="PS00135">
    <property type="entry name" value="TRYPSIN_SER"/>
    <property type="match status" value="1"/>
</dbReference>
<dbReference type="InterPro" id="IPR001314">
    <property type="entry name" value="Peptidase_S1A"/>
</dbReference>
<feature type="region of interest" description="Disordered" evidence="8">
    <location>
        <begin position="131"/>
        <end position="305"/>
    </location>
</feature>
<protein>
    <submittedName>
        <fullName evidence="11">Serine protease snake</fullName>
    </submittedName>
</protein>
<evidence type="ECO:0000256" key="6">
    <source>
        <dbReference type="ARBA" id="ARBA00023157"/>
    </source>
</evidence>
<keyword evidence="6" id="KW-1015">Disulfide bond</keyword>
<dbReference type="InterPro" id="IPR043504">
    <property type="entry name" value="Peptidase_S1_PA_chymotrypsin"/>
</dbReference>
<feature type="chain" id="PRO_5034212354" evidence="9">
    <location>
        <begin position="25"/>
        <end position="594"/>
    </location>
</feature>
<dbReference type="Gene3D" id="2.40.10.10">
    <property type="entry name" value="Trypsin-like serine proteases"/>
    <property type="match status" value="1"/>
</dbReference>
<comment type="subcellular location">
    <subcellularLocation>
        <location evidence="1">Secreted</location>
    </subcellularLocation>
</comment>
<dbReference type="FunFam" id="2.40.10.10:FF:000015">
    <property type="entry name" value="Atrial natriuretic peptide-converting enzyme"/>
    <property type="match status" value="1"/>
</dbReference>
<evidence type="ECO:0000256" key="3">
    <source>
        <dbReference type="ARBA" id="ARBA00022670"/>
    </source>
</evidence>
<feature type="compositionally biased region" description="Polar residues" evidence="8">
    <location>
        <begin position="213"/>
        <end position="243"/>
    </location>
</feature>
<keyword evidence="5 7" id="KW-0720">Serine protease</keyword>